<feature type="transmembrane region" description="Helical" evidence="1">
    <location>
        <begin position="100"/>
        <end position="118"/>
    </location>
</feature>
<feature type="transmembrane region" description="Helical" evidence="1">
    <location>
        <begin position="169"/>
        <end position="190"/>
    </location>
</feature>
<dbReference type="Proteomes" id="UP000198253">
    <property type="component" value="Chromosome I"/>
</dbReference>
<feature type="transmembrane region" description="Helical" evidence="1">
    <location>
        <begin position="230"/>
        <end position="249"/>
    </location>
</feature>
<evidence type="ECO:0000313" key="3">
    <source>
        <dbReference type="Proteomes" id="UP000198253"/>
    </source>
</evidence>
<protein>
    <submittedName>
        <fullName evidence="2">Uncharacterized protein</fullName>
    </submittedName>
</protein>
<dbReference type="EMBL" id="LT607413">
    <property type="protein sequence ID" value="SCE97599.1"/>
    <property type="molecule type" value="Genomic_DNA"/>
</dbReference>
<organism evidence="2 3">
    <name type="scientific">Micromonospora echinospora</name>
    <name type="common">Micromonospora purpurea</name>
    <dbReference type="NCBI Taxonomy" id="1877"/>
    <lineage>
        <taxon>Bacteria</taxon>
        <taxon>Bacillati</taxon>
        <taxon>Actinomycetota</taxon>
        <taxon>Actinomycetes</taxon>
        <taxon>Micromonosporales</taxon>
        <taxon>Micromonosporaceae</taxon>
        <taxon>Micromonospora</taxon>
    </lineage>
</organism>
<keyword evidence="3" id="KW-1185">Reference proteome</keyword>
<gene>
    <name evidence="2" type="ORF">GA0070618_2347</name>
</gene>
<keyword evidence="1" id="KW-1133">Transmembrane helix</keyword>
<keyword evidence="1" id="KW-0812">Transmembrane</keyword>
<dbReference type="AlphaFoldDB" id="A0A1C4WN64"/>
<proteinExistence type="predicted"/>
<dbReference type="InParanoid" id="A0A1C4WN64"/>
<sequence length="256" mass="27426">MELPALSLPLAPIGLLWKPIGMTSEAVHAGGDPRRLLADARDLARRVRLAQRVTWLPLGVLALVTFGAIPAYRYGHTVVSDCRTVDGGQVCRVWEPAAQFYWLAAAVLAYVVIAGGYLRVARARGVDARVLPYVLTGVALSVVLFAAIAAGAGAWIVRDPQALLDPSTFVQVLFRLLTPIGGIGLALLVLAWLERHVALLLFALGYLAVVLVPIDFGWGAHWGGQWENVPMLVVSGGVLLLGSAGFALAQRLRRSR</sequence>
<reference evidence="3" key="1">
    <citation type="submission" date="2016-06" db="EMBL/GenBank/DDBJ databases">
        <authorList>
            <person name="Varghese N."/>
            <person name="Submissions Spin"/>
        </authorList>
    </citation>
    <scope>NUCLEOTIDE SEQUENCE [LARGE SCALE GENOMIC DNA]</scope>
    <source>
        <strain evidence="3">DSM 43816</strain>
    </source>
</reference>
<name>A0A1C4WN64_MICEC</name>
<evidence type="ECO:0000313" key="2">
    <source>
        <dbReference type="EMBL" id="SCE97599.1"/>
    </source>
</evidence>
<feature type="transmembrane region" description="Helical" evidence="1">
    <location>
        <begin position="130"/>
        <end position="157"/>
    </location>
</feature>
<evidence type="ECO:0000256" key="1">
    <source>
        <dbReference type="SAM" id="Phobius"/>
    </source>
</evidence>
<accession>A0A1C4WN64</accession>
<feature type="transmembrane region" description="Helical" evidence="1">
    <location>
        <begin position="53"/>
        <end position="72"/>
    </location>
</feature>
<feature type="transmembrane region" description="Helical" evidence="1">
    <location>
        <begin position="197"/>
        <end position="218"/>
    </location>
</feature>
<keyword evidence="1" id="KW-0472">Membrane</keyword>